<protein>
    <submittedName>
        <fullName evidence="2">Uncharacterized protein</fullName>
    </submittedName>
</protein>
<accession>A0A6J4PPR8</accession>
<name>A0A6J4PPR8_9ACTN</name>
<reference evidence="2" key="1">
    <citation type="submission" date="2020-02" db="EMBL/GenBank/DDBJ databases">
        <authorList>
            <person name="Meier V. D."/>
        </authorList>
    </citation>
    <scope>NUCLEOTIDE SEQUENCE</scope>
    <source>
        <strain evidence="2">AVDCRST_MAG06</strain>
    </source>
</reference>
<organism evidence="2">
    <name type="scientific">uncultured Nocardioides sp</name>
    <dbReference type="NCBI Taxonomy" id="198441"/>
    <lineage>
        <taxon>Bacteria</taxon>
        <taxon>Bacillati</taxon>
        <taxon>Actinomycetota</taxon>
        <taxon>Actinomycetes</taxon>
        <taxon>Propionibacteriales</taxon>
        <taxon>Nocardioidaceae</taxon>
        <taxon>Nocardioides</taxon>
        <taxon>environmental samples</taxon>
    </lineage>
</organism>
<evidence type="ECO:0000313" key="2">
    <source>
        <dbReference type="EMBL" id="CAA9415974.1"/>
    </source>
</evidence>
<sequence>MTTDLVAQRTDRSRGVVGPVLDPQAGPAVEEEPAHQERPGRDLGAEDATQQGVARQDLRTAAQQHCRDV</sequence>
<feature type="region of interest" description="Disordered" evidence="1">
    <location>
        <begin position="1"/>
        <end position="69"/>
    </location>
</feature>
<feature type="compositionally biased region" description="Basic and acidic residues" evidence="1">
    <location>
        <begin position="32"/>
        <end position="44"/>
    </location>
</feature>
<gene>
    <name evidence="2" type="ORF">AVDCRST_MAG06-3200</name>
</gene>
<dbReference type="EMBL" id="CADCUP010000213">
    <property type="protein sequence ID" value="CAA9415974.1"/>
    <property type="molecule type" value="Genomic_DNA"/>
</dbReference>
<feature type="non-terminal residue" evidence="2">
    <location>
        <position position="69"/>
    </location>
</feature>
<evidence type="ECO:0000256" key="1">
    <source>
        <dbReference type="SAM" id="MobiDB-lite"/>
    </source>
</evidence>
<dbReference type="AlphaFoldDB" id="A0A6J4PPR8"/>
<proteinExistence type="predicted"/>